<feature type="binding site" description="axial binding residue" evidence="17">
    <location>
        <position position="103"/>
    </location>
    <ligand>
        <name>heme b</name>
        <dbReference type="ChEBI" id="CHEBI:60344"/>
        <label>b566</label>
    </ligand>
    <ligandPart>
        <name>Fe</name>
        <dbReference type="ChEBI" id="CHEBI:18248"/>
    </ligandPart>
</feature>
<keyword evidence="8 17" id="KW-0479">Metal-binding</keyword>
<dbReference type="InterPro" id="IPR036150">
    <property type="entry name" value="Cyt_b/b6_C_sf"/>
</dbReference>
<evidence type="ECO:0000256" key="10">
    <source>
        <dbReference type="ARBA" id="ARBA00022982"/>
    </source>
</evidence>
<sequence>MQHNNNWISNRKSHFILNFLSKIFTDLPIPTNINYYWNFGSLLSFCLAIQFITGILLAMHYCPEVTHSFNSIAHIERDITAGHILRNLHANSASIFFLCVYLHISRNIYHNTWNNKITWSIGITIYITMIITAFVGYVLPWGQMSFWAATVITNLFSAIPYVGNFIVLWIWGSFSISNPTLNRFYSLHYLFPFILASLTIIHILALHSENHSNPTGIQGEIDQLPFHHYSTIKDLQTIIIISIIIFFISTHTPHTFSDPENFIKANPLVTPTHIQPEWYLLFAYSILRSIPNKLGGILALISSISVLYLILLLKQENIKTSNHRPNTKTTTWLLSITFLLLTWIGSVPAEAPFTTISLIITTWYFTSFLILIPTHSIKEKQLIFNKKYNINI</sequence>
<feature type="transmembrane region" description="Helical" evidence="18">
    <location>
        <begin position="184"/>
        <end position="206"/>
    </location>
</feature>
<dbReference type="SUPFAM" id="SSF81648">
    <property type="entry name" value="a domain/subunit of cytochrome bc1 complex (Ubiquinol-cytochrome c reductase)"/>
    <property type="match status" value="1"/>
</dbReference>
<feature type="binding site" description="axial binding residue" evidence="17">
    <location>
        <position position="202"/>
    </location>
    <ligand>
        <name>heme b</name>
        <dbReference type="ChEBI" id="CHEBI:60344"/>
        <label>b566</label>
    </ligand>
    <ligandPart>
        <name>Fe</name>
        <dbReference type="ChEBI" id="CHEBI:18248"/>
    </ligandPart>
</feature>
<gene>
    <name evidence="21" type="primary">cob</name>
</gene>
<dbReference type="InterPro" id="IPR030689">
    <property type="entry name" value="Cytochrome_b"/>
</dbReference>
<keyword evidence="7 18" id="KW-0812">Transmembrane</keyword>
<dbReference type="InterPro" id="IPR048260">
    <property type="entry name" value="Cytochrome_b_C_euk/bac"/>
</dbReference>
<keyword evidence="12 17" id="KW-0408">Iron</keyword>
<dbReference type="PIRSF" id="PIRSF038885">
    <property type="entry name" value="COB"/>
    <property type="match status" value="1"/>
</dbReference>
<evidence type="ECO:0000256" key="13">
    <source>
        <dbReference type="ARBA" id="ARBA00023075"/>
    </source>
</evidence>
<dbReference type="InterPro" id="IPR005798">
    <property type="entry name" value="Cyt_b/b6_C"/>
</dbReference>
<keyword evidence="6 18" id="KW-0679">Respiratory chain</keyword>
<comment type="cofactor">
    <cofactor evidence="18">
        <name>heme b</name>
        <dbReference type="ChEBI" id="CHEBI:60344"/>
    </cofactor>
    <text evidence="18">Binds 2 heme groups non-covalently.</text>
</comment>
<feature type="transmembrane region" description="Helical" evidence="18">
    <location>
        <begin position="351"/>
        <end position="372"/>
    </location>
</feature>
<comment type="subcellular location">
    <subcellularLocation>
        <location evidence="2">Mitochondrion inner membrane</location>
        <topology evidence="2">Multi-pass membrane protein</topology>
    </subcellularLocation>
</comment>
<evidence type="ECO:0000256" key="9">
    <source>
        <dbReference type="ARBA" id="ARBA00022792"/>
    </source>
</evidence>
<feature type="domain" description="Cytochrome b/b6 N-terminal region profile" evidence="19">
    <location>
        <begin position="4"/>
        <end position="215"/>
    </location>
</feature>
<dbReference type="PROSITE" id="PS51003">
    <property type="entry name" value="CYTB_CTER"/>
    <property type="match status" value="1"/>
</dbReference>
<evidence type="ECO:0000256" key="8">
    <source>
        <dbReference type="ARBA" id="ARBA00022723"/>
    </source>
</evidence>
<protein>
    <recommendedName>
        <fullName evidence="3 18">Cytochrome b</fullName>
    </recommendedName>
</protein>
<evidence type="ECO:0000256" key="12">
    <source>
        <dbReference type="ARBA" id="ARBA00023004"/>
    </source>
</evidence>
<keyword evidence="10 18" id="KW-0249">Electron transport</keyword>
<comment type="function">
    <text evidence="1 18">Component of the ubiquinol-cytochrome c reductase complex (complex III or cytochrome b-c1 complex) that is part of the mitochondrial respiratory chain. The b-c1 complex mediates electron transfer from ubiquinol to cytochrome c. Contributes to the generation of a proton gradient across the mitochondrial membrane that is then used for ATP synthesis.</text>
</comment>
<dbReference type="Pfam" id="PF00032">
    <property type="entry name" value="Cytochrom_B_C"/>
    <property type="match status" value="1"/>
</dbReference>
<keyword evidence="21" id="KW-0560">Oxidoreductase</keyword>
<feature type="transmembrane region" description="Helical" evidence="18">
    <location>
        <begin position="35"/>
        <end position="63"/>
    </location>
</feature>
<feature type="transmembrane region" description="Helical" evidence="18">
    <location>
        <begin position="117"/>
        <end position="139"/>
    </location>
</feature>
<keyword evidence="13" id="KW-0830">Ubiquinone</keyword>
<evidence type="ECO:0000259" key="20">
    <source>
        <dbReference type="PROSITE" id="PS51003"/>
    </source>
</evidence>
<dbReference type="GO" id="GO:0045275">
    <property type="term" value="C:respiratory chain complex III"/>
    <property type="evidence" value="ECO:0007669"/>
    <property type="project" value="InterPro"/>
</dbReference>
<dbReference type="PANTHER" id="PTHR19271">
    <property type="entry name" value="CYTOCHROME B"/>
    <property type="match status" value="1"/>
</dbReference>
<evidence type="ECO:0000256" key="5">
    <source>
        <dbReference type="ARBA" id="ARBA00022617"/>
    </source>
</evidence>
<feature type="transmembrane region" description="Helical" evidence="18">
    <location>
        <begin position="325"/>
        <end position="345"/>
    </location>
</feature>
<dbReference type="GO" id="GO:0008121">
    <property type="term" value="F:quinol-cytochrome-c reductase activity"/>
    <property type="evidence" value="ECO:0007669"/>
    <property type="project" value="InterPro"/>
</dbReference>
<dbReference type="GO" id="GO:0005743">
    <property type="term" value="C:mitochondrial inner membrane"/>
    <property type="evidence" value="ECO:0007669"/>
    <property type="project" value="UniProtKB-SubCell"/>
</dbReference>
<keyword evidence="5 17" id="KW-0349">Heme</keyword>
<organism evidence="21">
    <name type="scientific">Sympagella nux</name>
    <dbReference type="NCBI Taxonomy" id="76350"/>
    <lineage>
        <taxon>Eukaryota</taxon>
        <taxon>Metazoa</taxon>
        <taxon>Porifera</taxon>
        <taxon>Hexactinellida</taxon>
        <taxon>Hexasterophora</taxon>
        <taxon>Lyssacinosida</taxon>
        <taxon>Rossellidae</taxon>
        <taxon>Sympagella</taxon>
    </lineage>
</organism>
<dbReference type="SUPFAM" id="SSF81342">
    <property type="entry name" value="Transmembrane di-heme cytochromes"/>
    <property type="match status" value="1"/>
</dbReference>
<feature type="transmembrane region" description="Helical" evidence="18">
    <location>
        <begin position="294"/>
        <end position="313"/>
    </location>
</feature>
<evidence type="ECO:0000256" key="3">
    <source>
        <dbReference type="ARBA" id="ARBA00013531"/>
    </source>
</evidence>
<dbReference type="PROSITE" id="PS51002">
    <property type="entry name" value="CYTB_NTER"/>
    <property type="match status" value="1"/>
</dbReference>
<feature type="domain" description="Cytochrome b/b6 C-terminal region profile" evidence="20">
    <location>
        <begin position="216"/>
        <end position="386"/>
    </location>
</feature>
<evidence type="ECO:0000256" key="6">
    <source>
        <dbReference type="ARBA" id="ARBA00022660"/>
    </source>
</evidence>
<dbReference type="EMBL" id="EF537577">
    <property type="protein sequence ID" value="ABQ11852.1"/>
    <property type="molecule type" value="Genomic_DNA"/>
</dbReference>
<dbReference type="PANTHER" id="PTHR19271:SF16">
    <property type="entry name" value="CYTOCHROME B"/>
    <property type="match status" value="1"/>
</dbReference>
<comment type="cofactor">
    <cofactor evidence="17">
        <name>heme</name>
        <dbReference type="ChEBI" id="CHEBI:30413"/>
    </cofactor>
    <text evidence="17">Binds 2 heme groups non-covalently.</text>
</comment>
<dbReference type="Pfam" id="PF00033">
    <property type="entry name" value="Cytochrome_B"/>
    <property type="match status" value="1"/>
</dbReference>
<keyword evidence="9" id="KW-0999">Mitochondrion inner membrane</keyword>
<evidence type="ECO:0000256" key="17">
    <source>
        <dbReference type="PIRSR" id="PIRSR038885-2"/>
    </source>
</evidence>
<proteinExistence type="inferred from homology"/>
<dbReference type="CDD" id="cd00284">
    <property type="entry name" value="Cytochrome_b_N"/>
    <property type="match status" value="1"/>
</dbReference>
<reference evidence="21" key="1">
    <citation type="journal article" date="2007" name="Mol. Biol. Evol.">
        <title>Glass sponges and bilaterian animals share derived mitochondrial genomic features: a common ancestry or parallel evolution?</title>
        <authorList>
            <person name="Haen K.M."/>
            <person name="Lang B.F."/>
            <person name="Pomponi S.A."/>
            <person name="Lavrov D.V."/>
        </authorList>
    </citation>
    <scope>NUCLEOTIDE SEQUENCE</scope>
</reference>
<evidence type="ECO:0000256" key="16">
    <source>
        <dbReference type="PIRSR" id="PIRSR038885-1"/>
    </source>
</evidence>
<keyword evidence="11 18" id="KW-1133">Transmembrane helix</keyword>
<evidence type="ECO:0000259" key="19">
    <source>
        <dbReference type="PROSITE" id="PS51002"/>
    </source>
</evidence>
<evidence type="ECO:0000256" key="18">
    <source>
        <dbReference type="RuleBase" id="RU362117"/>
    </source>
</evidence>
<dbReference type="Gene3D" id="1.20.810.10">
    <property type="entry name" value="Cytochrome Bc1 Complex, Chain C"/>
    <property type="match status" value="1"/>
</dbReference>
<comment type="similarity">
    <text evidence="18">Belongs to the cytochrome b family.</text>
</comment>
<feature type="transmembrane region" description="Helical" evidence="18">
    <location>
        <begin position="146"/>
        <end position="172"/>
    </location>
</feature>
<evidence type="ECO:0000256" key="11">
    <source>
        <dbReference type="ARBA" id="ARBA00022989"/>
    </source>
</evidence>
<feature type="transmembrane region" description="Helical" evidence="18">
    <location>
        <begin position="84"/>
        <end position="105"/>
    </location>
</feature>
<evidence type="ECO:0000256" key="15">
    <source>
        <dbReference type="ARBA" id="ARBA00023136"/>
    </source>
</evidence>
<keyword evidence="4 18" id="KW-0813">Transport</keyword>
<evidence type="ECO:0000256" key="14">
    <source>
        <dbReference type="ARBA" id="ARBA00023128"/>
    </source>
</evidence>
<dbReference type="InterPro" id="IPR048259">
    <property type="entry name" value="Cytochrome_b_N_euk/bac"/>
</dbReference>
<evidence type="ECO:0000256" key="7">
    <source>
        <dbReference type="ARBA" id="ARBA00022692"/>
    </source>
</evidence>
<evidence type="ECO:0000256" key="2">
    <source>
        <dbReference type="ARBA" id="ARBA00004448"/>
    </source>
</evidence>
<dbReference type="GO" id="GO:0016491">
    <property type="term" value="F:oxidoreductase activity"/>
    <property type="evidence" value="ECO:0007669"/>
    <property type="project" value="UniProtKB-UniRule"/>
</dbReference>
<dbReference type="InterPro" id="IPR005797">
    <property type="entry name" value="Cyt_b/b6_N"/>
</dbReference>
<evidence type="ECO:0000256" key="4">
    <source>
        <dbReference type="ARBA" id="ARBA00022448"/>
    </source>
</evidence>
<dbReference type="GO" id="GO:0046872">
    <property type="term" value="F:metal ion binding"/>
    <property type="evidence" value="ECO:0007669"/>
    <property type="project" value="UniProtKB-UniRule"/>
</dbReference>
<name>A6YHL3_9METZ</name>
<geneLocation type="mitochondrion" evidence="21"/>
<feature type="binding site" description="axial binding residue" evidence="17">
    <location>
        <position position="89"/>
    </location>
    <ligand>
        <name>heme b</name>
        <dbReference type="ChEBI" id="CHEBI:60344"/>
        <label>b562</label>
    </ligand>
    <ligandPart>
        <name>Fe</name>
        <dbReference type="ChEBI" id="CHEBI:18248"/>
    </ligandPart>
</feature>
<accession>A6YHL3</accession>
<dbReference type="GO" id="GO:0006122">
    <property type="term" value="P:mitochondrial electron transport, ubiquinol to cytochrome c"/>
    <property type="evidence" value="ECO:0007669"/>
    <property type="project" value="TreeGrafter"/>
</dbReference>
<evidence type="ECO:0000313" key="21">
    <source>
        <dbReference type="EMBL" id="ABQ11852.1"/>
    </source>
</evidence>
<feature type="binding site" evidence="16">
    <location>
        <position position="207"/>
    </location>
    <ligand>
        <name>a ubiquinone</name>
        <dbReference type="ChEBI" id="CHEBI:16389"/>
    </ligand>
</feature>
<dbReference type="InterPro" id="IPR027387">
    <property type="entry name" value="Cytb/b6-like_sf"/>
</dbReference>
<feature type="binding site" description="axial binding residue" evidence="17">
    <location>
        <position position="188"/>
    </location>
    <ligand>
        <name>heme b</name>
        <dbReference type="ChEBI" id="CHEBI:60344"/>
        <label>b562</label>
    </ligand>
    <ligandPart>
        <name>Fe</name>
        <dbReference type="ChEBI" id="CHEBI:18248"/>
    </ligandPart>
</feature>
<dbReference type="InterPro" id="IPR016174">
    <property type="entry name" value="Di-haem_cyt_TM"/>
</dbReference>
<dbReference type="CDD" id="cd00290">
    <property type="entry name" value="cytochrome_b_C"/>
    <property type="match status" value="1"/>
</dbReference>
<keyword evidence="14 18" id="KW-0496">Mitochondrion</keyword>
<dbReference type="AlphaFoldDB" id="A6YHL3"/>
<evidence type="ECO:0000256" key="1">
    <source>
        <dbReference type="ARBA" id="ARBA00002566"/>
    </source>
</evidence>
<keyword evidence="15 18" id="KW-0472">Membrane</keyword>